<organism evidence="5 6">
    <name type="scientific">Bathycoccus prasinos</name>
    <dbReference type="NCBI Taxonomy" id="41875"/>
    <lineage>
        <taxon>Eukaryota</taxon>
        <taxon>Viridiplantae</taxon>
        <taxon>Chlorophyta</taxon>
        <taxon>Mamiellophyceae</taxon>
        <taxon>Mamiellales</taxon>
        <taxon>Bathycoccaceae</taxon>
        <taxon>Bathycoccus</taxon>
    </lineage>
</organism>
<comment type="similarity">
    <text evidence="1">Belongs to the AAR2 family.</text>
</comment>
<feature type="domain" description="AAR2 N-terminal" evidence="4">
    <location>
        <begin position="14"/>
        <end position="175"/>
    </location>
</feature>
<dbReference type="KEGG" id="bpg:Bathy02g03820"/>
<feature type="region of interest" description="Disordered" evidence="2">
    <location>
        <begin position="486"/>
        <end position="507"/>
    </location>
</feature>
<evidence type="ECO:0000313" key="5">
    <source>
        <dbReference type="EMBL" id="CCO15268.1"/>
    </source>
</evidence>
<dbReference type="PANTHER" id="PTHR12689:SF4">
    <property type="entry name" value="PROTEIN AAR2 HOMOLOG"/>
    <property type="match status" value="1"/>
</dbReference>
<sequence length="507" mass="57928">MDQDLARVKNATGLTLLCVDLPEKINRAMIEFGINLFAHRVCDGGRWKGAKMLPRRRLHFAFVGTTEGGGGTGSRVGEFLYAEEEGEVEIRTWDARNERFYSSSSERRNGDQHLTAKEEKEEKEKEKEQKERLILGVKRGDFDAELGAYEEDSREDLRWRSLVSLIDLECLKRCEVEPGVMFVPGGVGRCLDAYGRKKRLARDVVEEEGAKEEEEEDRRTAKFTFKATTRVPEDASAEMLTKIHVDCRFRFERALNMFGGNREAMLAEQQLAYVLFFTFGCGKGLEQWKELTVIIANVMVEYMKEEVERKTGSEQSAMKDARIDQKGEEKEFSSFFVGFLDSLEAQFNDDATNEGTLDEVVSELAPSNSRDEKQLSDILRDAISKSYHVVASSPSFPRDVDDATYGWLARFETTAKRVLHLKIFKKRTPRELHNAHPTLIVDHDAETEDEQPLIVELPEGEYARMDKDEDEMEVVVVVEAEAEDKNNIAKNENSGNTHQNRMSWMVQ</sequence>
<dbReference type="Gene3D" id="2.60.34.20">
    <property type="match status" value="1"/>
</dbReference>
<dbReference type="eggNOG" id="KOG3937">
    <property type="taxonomic scope" value="Eukaryota"/>
</dbReference>
<evidence type="ECO:0000313" key="6">
    <source>
        <dbReference type="Proteomes" id="UP000198341"/>
    </source>
</evidence>
<dbReference type="InterPro" id="IPR038514">
    <property type="entry name" value="AAR2_C_sf"/>
</dbReference>
<proteinExistence type="inferred from homology"/>
<dbReference type="GeneID" id="19017495"/>
<dbReference type="OrthoDB" id="201752at2759"/>
<evidence type="ECO:0000256" key="2">
    <source>
        <dbReference type="SAM" id="MobiDB-lite"/>
    </source>
</evidence>
<accession>K8F137</accession>
<dbReference type="Gene3D" id="1.25.40.550">
    <property type="entry name" value="Aar2, C-terminal domain-like"/>
    <property type="match status" value="1"/>
</dbReference>
<dbReference type="Pfam" id="PF20981">
    <property type="entry name" value="AAR2_1st"/>
    <property type="match status" value="1"/>
</dbReference>
<evidence type="ECO:0000259" key="4">
    <source>
        <dbReference type="Pfam" id="PF20981"/>
    </source>
</evidence>
<dbReference type="AlphaFoldDB" id="K8F137"/>
<dbReference type="RefSeq" id="XP_007515028.1">
    <property type="nucleotide sequence ID" value="XM_007514966.1"/>
</dbReference>
<dbReference type="InterPro" id="IPR007946">
    <property type="entry name" value="AAR2"/>
</dbReference>
<dbReference type="STRING" id="41875.K8F137"/>
<dbReference type="Pfam" id="PF05282">
    <property type="entry name" value="AAR2"/>
    <property type="match status" value="1"/>
</dbReference>
<name>K8F137_9CHLO</name>
<dbReference type="Proteomes" id="UP000198341">
    <property type="component" value="Chromosome 2"/>
</dbReference>
<dbReference type="InterPro" id="IPR033648">
    <property type="entry name" value="AAR2_C"/>
</dbReference>
<feature type="compositionally biased region" description="Polar residues" evidence="2">
    <location>
        <begin position="488"/>
        <end position="507"/>
    </location>
</feature>
<dbReference type="PANTHER" id="PTHR12689">
    <property type="entry name" value="A1 CISTRON SPLICING FACTOR AAR2-RELATED"/>
    <property type="match status" value="1"/>
</dbReference>
<reference evidence="5 6" key="1">
    <citation type="submission" date="2011-10" db="EMBL/GenBank/DDBJ databases">
        <authorList>
            <person name="Genoscope - CEA"/>
        </authorList>
    </citation>
    <scope>NUCLEOTIDE SEQUENCE [LARGE SCALE GENOMIC DNA]</scope>
    <source>
        <strain evidence="5 6">RCC 1105</strain>
    </source>
</reference>
<evidence type="ECO:0000259" key="3">
    <source>
        <dbReference type="Pfam" id="PF05282"/>
    </source>
</evidence>
<dbReference type="GO" id="GO:0000244">
    <property type="term" value="P:spliceosomal tri-snRNP complex assembly"/>
    <property type="evidence" value="ECO:0007669"/>
    <property type="project" value="TreeGrafter"/>
</dbReference>
<protein>
    <submittedName>
        <fullName evidence="5">Uncharacterized protein</fullName>
    </submittedName>
</protein>
<feature type="domain" description="AAR2 C-terminal" evidence="3">
    <location>
        <begin position="227"/>
        <end position="352"/>
    </location>
</feature>
<dbReference type="CDD" id="cd13778">
    <property type="entry name" value="Aar2_C"/>
    <property type="match status" value="1"/>
</dbReference>
<dbReference type="EMBL" id="FO082277">
    <property type="protein sequence ID" value="CCO15268.1"/>
    <property type="molecule type" value="Genomic_DNA"/>
</dbReference>
<feature type="region of interest" description="Disordered" evidence="2">
    <location>
        <begin position="102"/>
        <end position="130"/>
    </location>
</feature>
<evidence type="ECO:0000256" key="1">
    <source>
        <dbReference type="ARBA" id="ARBA00006281"/>
    </source>
</evidence>
<dbReference type="InterPro" id="IPR038516">
    <property type="entry name" value="AAR2_N_sf"/>
</dbReference>
<gene>
    <name evidence="5" type="ORF">Bathy02g03820</name>
</gene>
<dbReference type="InterPro" id="IPR033647">
    <property type="entry name" value="Aar2_N"/>
</dbReference>
<keyword evidence="6" id="KW-1185">Reference proteome</keyword>